<organism evidence="3 4">
    <name type="scientific">Ancylobacter polymorphus</name>
    <dbReference type="NCBI Taxonomy" id="223390"/>
    <lineage>
        <taxon>Bacteria</taxon>
        <taxon>Pseudomonadati</taxon>
        <taxon>Pseudomonadota</taxon>
        <taxon>Alphaproteobacteria</taxon>
        <taxon>Hyphomicrobiales</taxon>
        <taxon>Xanthobacteraceae</taxon>
        <taxon>Ancylobacter</taxon>
    </lineage>
</organism>
<dbReference type="AlphaFoldDB" id="A0A9E7D6A1"/>
<evidence type="ECO:0000313" key="5">
    <source>
        <dbReference type="Proteomes" id="UP001224682"/>
    </source>
</evidence>
<dbReference type="EMBL" id="CP083239">
    <property type="protein sequence ID" value="UOK70491.1"/>
    <property type="molecule type" value="Genomic_DNA"/>
</dbReference>
<evidence type="ECO:0000313" key="3">
    <source>
        <dbReference type="EMBL" id="UOK70491.1"/>
    </source>
</evidence>
<sequence length="112" mass="12276">MLQNFEDIQKVGKDNLELAVKSFGTVSKGVQSIAVEVADYSKKSFEEGTAAAEKLFGAKTLDKAVEIQSDYFKSAYESFVAQATKMGELYADLAKETYKPYESVLAKVAVTK</sequence>
<dbReference type="KEGG" id="apol:K9D25_17430"/>
<gene>
    <name evidence="2" type="ORF">J2S75_000048</name>
    <name evidence="3" type="ORF">K9D25_17430</name>
</gene>
<dbReference type="Pfam" id="PF09361">
    <property type="entry name" value="Phasin_2"/>
    <property type="match status" value="1"/>
</dbReference>
<feature type="domain" description="Phasin" evidence="1">
    <location>
        <begin position="6"/>
        <end position="103"/>
    </location>
</feature>
<dbReference type="EMBL" id="JAUSUI010000001">
    <property type="protein sequence ID" value="MDQ0301037.1"/>
    <property type="molecule type" value="Genomic_DNA"/>
</dbReference>
<evidence type="ECO:0000259" key="1">
    <source>
        <dbReference type="Pfam" id="PF09361"/>
    </source>
</evidence>
<dbReference type="Proteomes" id="UP000831684">
    <property type="component" value="Chromosome"/>
</dbReference>
<reference evidence="3" key="1">
    <citation type="submission" date="2021-09" db="EMBL/GenBank/DDBJ databases">
        <title>Network and meta-omics reveal the key degrader and cooperation patterns in an efficient 1,4-dioxane-degrading microbial community.</title>
        <authorList>
            <person name="Dai C."/>
        </authorList>
    </citation>
    <scope>NUCLEOTIDE SEQUENCE</scope>
    <source>
        <strain evidence="3">ZM13</strain>
    </source>
</reference>
<accession>A0A9E7D6A1</accession>
<dbReference type="RefSeq" id="WP_244376885.1">
    <property type="nucleotide sequence ID" value="NZ_CP083239.1"/>
</dbReference>
<reference evidence="2 5" key="2">
    <citation type="submission" date="2023-07" db="EMBL/GenBank/DDBJ databases">
        <title>Genomic Encyclopedia of Type Strains, Phase IV (KMG-IV): sequencing the most valuable type-strain genomes for metagenomic binning, comparative biology and taxonomic classification.</title>
        <authorList>
            <person name="Goeker M."/>
        </authorList>
    </citation>
    <scope>NUCLEOTIDE SEQUENCE [LARGE SCALE GENOMIC DNA]</scope>
    <source>
        <strain evidence="2 5">DSM 2457</strain>
    </source>
</reference>
<evidence type="ECO:0000313" key="2">
    <source>
        <dbReference type="EMBL" id="MDQ0301037.1"/>
    </source>
</evidence>
<evidence type="ECO:0000313" key="4">
    <source>
        <dbReference type="Proteomes" id="UP000831684"/>
    </source>
</evidence>
<keyword evidence="5" id="KW-1185">Reference proteome</keyword>
<dbReference type="InterPro" id="IPR018968">
    <property type="entry name" value="Phasin"/>
</dbReference>
<protein>
    <submittedName>
        <fullName evidence="3">Phasin family protein</fullName>
    </submittedName>
</protein>
<dbReference type="Proteomes" id="UP001224682">
    <property type="component" value="Unassembled WGS sequence"/>
</dbReference>
<name>A0A9E7D6A1_9HYPH</name>
<proteinExistence type="predicted"/>